<sequence>MNTRRGGPGLPLFSKWDPRFPERASIASPIMVFAFAREDRSTTIAFQYYCLVRRMQIQTFGPLVVDDSHRISALKTGFGTMEFKLCGTEGSRLPSFWAPTDAPAIHPYYLIR</sequence>
<name>A0A4Y2Q9E5_ARAVE</name>
<comment type="caution">
    <text evidence="1">The sequence shown here is derived from an EMBL/GenBank/DDBJ whole genome shotgun (WGS) entry which is preliminary data.</text>
</comment>
<proteinExistence type="predicted"/>
<dbReference type="AlphaFoldDB" id="A0A4Y2Q9E5"/>
<dbReference type="EMBL" id="BGPR01013262">
    <property type="protein sequence ID" value="GBN59872.1"/>
    <property type="molecule type" value="Genomic_DNA"/>
</dbReference>
<evidence type="ECO:0000313" key="2">
    <source>
        <dbReference type="Proteomes" id="UP000499080"/>
    </source>
</evidence>
<reference evidence="1 2" key="1">
    <citation type="journal article" date="2019" name="Sci. Rep.">
        <title>Orb-weaving spider Araneus ventricosus genome elucidates the spidroin gene catalogue.</title>
        <authorList>
            <person name="Kono N."/>
            <person name="Nakamura H."/>
            <person name="Ohtoshi R."/>
            <person name="Moran D.A.P."/>
            <person name="Shinohara A."/>
            <person name="Yoshida Y."/>
            <person name="Fujiwara M."/>
            <person name="Mori M."/>
            <person name="Tomita M."/>
            <person name="Arakawa K."/>
        </authorList>
    </citation>
    <scope>NUCLEOTIDE SEQUENCE [LARGE SCALE GENOMIC DNA]</scope>
</reference>
<accession>A0A4Y2Q9E5</accession>
<evidence type="ECO:0000313" key="1">
    <source>
        <dbReference type="EMBL" id="GBN59872.1"/>
    </source>
</evidence>
<organism evidence="1 2">
    <name type="scientific">Araneus ventricosus</name>
    <name type="common">Orbweaver spider</name>
    <name type="synonym">Epeira ventricosa</name>
    <dbReference type="NCBI Taxonomy" id="182803"/>
    <lineage>
        <taxon>Eukaryota</taxon>
        <taxon>Metazoa</taxon>
        <taxon>Ecdysozoa</taxon>
        <taxon>Arthropoda</taxon>
        <taxon>Chelicerata</taxon>
        <taxon>Arachnida</taxon>
        <taxon>Araneae</taxon>
        <taxon>Araneomorphae</taxon>
        <taxon>Entelegynae</taxon>
        <taxon>Araneoidea</taxon>
        <taxon>Araneidae</taxon>
        <taxon>Araneus</taxon>
    </lineage>
</organism>
<protein>
    <submittedName>
        <fullName evidence="1">Uncharacterized protein</fullName>
    </submittedName>
</protein>
<gene>
    <name evidence="1" type="ORF">AVEN_94668_1</name>
</gene>
<dbReference type="Proteomes" id="UP000499080">
    <property type="component" value="Unassembled WGS sequence"/>
</dbReference>
<keyword evidence="2" id="KW-1185">Reference proteome</keyword>